<dbReference type="InterPro" id="IPR029060">
    <property type="entry name" value="PIN-like_dom_sf"/>
</dbReference>
<dbReference type="Proteomes" id="UP000185911">
    <property type="component" value="Unassembled WGS sequence"/>
</dbReference>
<dbReference type="InterPro" id="IPR052626">
    <property type="entry name" value="SWT1_Regulator"/>
</dbReference>
<dbReference type="RefSeq" id="WP_075587482.1">
    <property type="nucleotide sequence ID" value="NZ_MSYM01000017.1"/>
</dbReference>
<dbReference type="SMART" id="SM00670">
    <property type="entry name" value="PINc"/>
    <property type="match status" value="1"/>
</dbReference>
<dbReference type="Gene3D" id="3.40.50.1010">
    <property type="entry name" value="5'-nuclease"/>
    <property type="match status" value="1"/>
</dbReference>
<accession>A0A1Q8YAU6</accession>
<sequence>MKLIEILVPLPLYRIESDVTYHTERKPTVFERMVLRLCDPGRHFPDKQNLSLLGVFRDQLGAGDVRELLEGCVSELSALGALPKRYSLDSLEAPLTELELTAEGLQFLCSDSLPVRSRTIKVSHHYDPIGDEIKPVKKDDGLQSQGNTRRISAADISLRPENPLPLVERAIAQETYDWKNPATVIDRIAPVVQPAGGLERRLEISCSEDGVLAVSAPRDAALQRWLEYAQSELAWEILLADALTSEPNALLPVIDSSVLREARTARPITAIYGGAARARLCIVAQGVATADAAIPTIVLSSEVSAPELVANGKQPIVFTLLVPTPAGMITGFRSLTLPQISGASAQAEVAGNLRLYWAGQPRSCSLVVTLNDQASTALWAKLRRDLESACEHSDDPRIAFMPVAWRDVDAIGQTVWPWLATRSKQPLNGLMTLVEPAVQAIGLWRPDRKDWKFAWEGSLAKAFDTSLMHTPSQLEHEEVVSLLNQIAQMLSADKAVPLQAALLRHAAPIRALELLANLRSALPSSTEIPEELLSVELRQVWLEHALERKELKLYGPHAIQQPVQDIEKAVQNVYRSIGDQALKAARISQIDVRTLTPHALEAVRIWRKAAEHLHALDTSSPLWDALNEAVESWNLLAQEKLAPVEIGHRVVVFDTSALMENPELLQELRSNDIPIVPHRVLSELDGLKTSEDETRSFKARAAIRQLDATSTQIRHETEYTALLPSEWDANQPDHAILSTALFFRLNEVLFVSDDINLRNKAQSLGLNTQNSKSYAPSRLVPAAAPSIHPRKQDKKNQRK</sequence>
<dbReference type="STRING" id="81479.RA876_10415"/>
<name>A0A1Q8YAU6_9BURK</name>
<evidence type="ECO:0000313" key="3">
    <source>
        <dbReference type="EMBL" id="OLP05168.1"/>
    </source>
</evidence>
<evidence type="ECO:0000259" key="2">
    <source>
        <dbReference type="SMART" id="SM00670"/>
    </source>
</evidence>
<dbReference type="EMBL" id="MSYM01000017">
    <property type="protein sequence ID" value="OLP05168.1"/>
    <property type="molecule type" value="Genomic_DNA"/>
</dbReference>
<dbReference type="PANTHER" id="PTHR16161:SF0">
    <property type="entry name" value="TRANSCRIPTIONAL PROTEIN SWT1"/>
    <property type="match status" value="1"/>
</dbReference>
<protein>
    <recommendedName>
        <fullName evidence="2">PIN domain-containing protein</fullName>
    </recommendedName>
</protein>
<dbReference type="Pfam" id="PF13638">
    <property type="entry name" value="PIN_4"/>
    <property type="match status" value="1"/>
</dbReference>
<feature type="domain" description="PIN" evidence="2">
    <location>
        <begin position="649"/>
        <end position="759"/>
    </location>
</feature>
<proteinExistence type="predicted"/>
<dbReference type="InterPro" id="IPR002716">
    <property type="entry name" value="PIN_dom"/>
</dbReference>
<feature type="compositionally biased region" description="Basic residues" evidence="1">
    <location>
        <begin position="788"/>
        <end position="799"/>
    </location>
</feature>
<dbReference type="SUPFAM" id="SSF88723">
    <property type="entry name" value="PIN domain-like"/>
    <property type="match status" value="1"/>
</dbReference>
<reference evidence="3 4" key="1">
    <citation type="submission" date="2017-01" db="EMBL/GenBank/DDBJ databases">
        <title>Genome sequence of Rhodoferax antarcticus ANT.BR, a psychrophilic purple nonsulfur bacterium from an Antarctic microbial mat.</title>
        <authorList>
            <person name="Baker J."/>
            <person name="Riester C."/>
            <person name="Skinner B."/>
            <person name="Newell A."/>
            <person name="Swingley W."/>
            <person name="Madigan M."/>
            <person name="Jung D."/>
            <person name="Asao M."/>
            <person name="Chen M."/>
            <person name="Loughlin P."/>
            <person name="Pan H."/>
            <person name="Lin S."/>
            <person name="Li N."/>
            <person name="Shaw J."/>
            <person name="Prado M."/>
            <person name="Sherman C."/>
            <person name="Li X."/>
            <person name="Tang J."/>
            <person name="Blankenship R."/>
            <person name="Zhao T."/>
            <person name="Touchman J."/>
            <person name="Sattley M."/>
        </authorList>
    </citation>
    <scope>NUCLEOTIDE SEQUENCE [LARGE SCALE GENOMIC DNA]</scope>
    <source>
        <strain evidence="3 4">ANT.BR</strain>
    </source>
</reference>
<comment type="caution">
    <text evidence="3">The sequence shown here is derived from an EMBL/GenBank/DDBJ whole genome shotgun (WGS) entry which is preliminary data.</text>
</comment>
<dbReference type="PANTHER" id="PTHR16161">
    <property type="entry name" value="TRANSCRIPTIONAL PROTEIN SWT1"/>
    <property type="match status" value="1"/>
</dbReference>
<dbReference type="CDD" id="cd09883">
    <property type="entry name" value="PIN_VapC_PhoHL-ATPase"/>
    <property type="match status" value="1"/>
</dbReference>
<dbReference type="AlphaFoldDB" id="A0A1Q8YAU6"/>
<organism evidence="3 4">
    <name type="scientific">Rhodoferax antarcticus ANT.BR</name>
    <dbReference type="NCBI Taxonomy" id="1111071"/>
    <lineage>
        <taxon>Bacteria</taxon>
        <taxon>Pseudomonadati</taxon>
        <taxon>Pseudomonadota</taxon>
        <taxon>Betaproteobacteria</taxon>
        <taxon>Burkholderiales</taxon>
        <taxon>Comamonadaceae</taxon>
        <taxon>Rhodoferax</taxon>
    </lineage>
</organism>
<evidence type="ECO:0000256" key="1">
    <source>
        <dbReference type="SAM" id="MobiDB-lite"/>
    </source>
</evidence>
<feature type="region of interest" description="Disordered" evidence="1">
    <location>
        <begin position="768"/>
        <end position="799"/>
    </location>
</feature>
<keyword evidence="4" id="KW-1185">Reference proteome</keyword>
<evidence type="ECO:0000313" key="4">
    <source>
        <dbReference type="Proteomes" id="UP000185911"/>
    </source>
</evidence>
<gene>
    <name evidence="3" type="ORF">BLL52_3292</name>
</gene>